<keyword evidence="9 11" id="KW-0472">Membrane</keyword>
<feature type="transmembrane region" description="Helical" evidence="11">
    <location>
        <begin position="394"/>
        <end position="422"/>
    </location>
</feature>
<feature type="transmembrane region" description="Helical" evidence="11">
    <location>
        <begin position="464"/>
        <end position="482"/>
    </location>
</feature>
<feature type="transmembrane region" description="Helical" evidence="11">
    <location>
        <begin position="55"/>
        <end position="71"/>
    </location>
</feature>
<keyword evidence="7 11" id="KW-0135">Cellulose biosynthesis</keyword>
<name>A0ABS9Z603_9HYPH</name>
<evidence type="ECO:0000259" key="12">
    <source>
        <dbReference type="Pfam" id="PF07238"/>
    </source>
</evidence>
<feature type="transmembrane region" description="Helical" evidence="11">
    <location>
        <begin position="537"/>
        <end position="559"/>
    </location>
</feature>
<dbReference type="Pfam" id="PF07238">
    <property type="entry name" value="PilZ"/>
    <property type="match status" value="1"/>
</dbReference>
<dbReference type="InterPro" id="IPR050321">
    <property type="entry name" value="Glycosyltr_2/OpgH_subfam"/>
</dbReference>
<evidence type="ECO:0000256" key="7">
    <source>
        <dbReference type="ARBA" id="ARBA00022916"/>
    </source>
</evidence>
<dbReference type="PANTHER" id="PTHR43867:SF2">
    <property type="entry name" value="CELLULOSE SYNTHASE CATALYTIC SUBUNIT A [UDP-FORMING]"/>
    <property type="match status" value="1"/>
</dbReference>
<comment type="pathway">
    <text evidence="11">Glycan metabolism; bacterial cellulose biosynthesis.</text>
</comment>
<comment type="subcellular location">
    <subcellularLocation>
        <location evidence="1">Cell inner membrane</location>
        <topology evidence="1">Multi-pass membrane protein</topology>
    </subcellularLocation>
</comment>
<dbReference type="InterPro" id="IPR003919">
    <property type="entry name" value="Cell_synth_A"/>
</dbReference>
<evidence type="ECO:0000256" key="5">
    <source>
        <dbReference type="ARBA" id="ARBA00022679"/>
    </source>
</evidence>
<evidence type="ECO:0000256" key="4">
    <source>
        <dbReference type="ARBA" id="ARBA00022676"/>
    </source>
</evidence>
<protein>
    <recommendedName>
        <fullName evidence="11">Cellulose synthase catalytic subunit [UDP-forming]</fullName>
        <ecNumber evidence="11">2.4.1.12</ecNumber>
    </recommendedName>
</protein>
<evidence type="ECO:0000313" key="15">
    <source>
        <dbReference type="Proteomes" id="UP001139104"/>
    </source>
</evidence>
<evidence type="ECO:0000256" key="6">
    <source>
        <dbReference type="ARBA" id="ARBA00022692"/>
    </source>
</evidence>
<evidence type="ECO:0000256" key="8">
    <source>
        <dbReference type="ARBA" id="ARBA00022989"/>
    </source>
</evidence>
<comment type="function">
    <text evidence="11">Catalytic subunit of cellulose synthase. It polymerizes uridine 5'-diphosphate glucose to cellulose.</text>
</comment>
<keyword evidence="6 11" id="KW-0812">Transmembrane</keyword>
<dbReference type="InterPro" id="IPR029044">
    <property type="entry name" value="Nucleotide-diphossugar_trans"/>
</dbReference>
<dbReference type="NCBIfam" id="TIGR03030">
    <property type="entry name" value="CelA"/>
    <property type="match status" value="1"/>
</dbReference>
<keyword evidence="15" id="KW-1185">Reference proteome</keyword>
<keyword evidence="4 11" id="KW-0328">Glycosyltransferase</keyword>
<keyword evidence="3 11" id="KW-0997">Cell inner membrane</keyword>
<feature type="domain" description="PilZ" evidence="12">
    <location>
        <begin position="567"/>
        <end position="670"/>
    </location>
</feature>
<comment type="caution">
    <text evidence="14">The sequence shown here is derived from an EMBL/GenBank/DDBJ whole genome shotgun (WGS) entry which is preliminary data.</text>
</comment>
<evidence type="ECO:0000259" key="13">
    <source>
        <dbReference type="Pfam" id="PF13632"/>
    </source>
</evidence>
<evidence type="ECO:0000256" key="2">
    <source>
        <dbReference type="ARBA" id="ARBA00022475"/>
    </source>
</evidence>
<keyword evidence="8 11" id="KW-1133">Transmembrane helix</keyword>
<dbReference type="PRINTS" id="PR01439">
    <property type="entry name" value="CELLSNTHASEA"/>
</dbReference>
<keyword evidence="2 11" id="KW-1003">Cell membrane</keyword>
<proteinExistence type="predicted"/>
<evidence type="ECO:0000256" key="10">
    <source>
        <dbReference type="ARBA" id="ARBA00048682"/>
    </source>
</evidence>
<evidence type="ECO:0000313" key="14">
    <source>
        <dbReference type="EMBL" id="MCI4682896.1"/>
    </source>
</evidence>
<feature type="domain" description="Glycosyltransferase 2-like" evidence="13">
    <location>
        <begin position="227"/>
        <end position="441"/>
    </location>
</feature>
<comment type="cofactor">
    <cofactor evidence="11">
        <name>Mg(2+)</name>
        <dbReference type="ChEBI" id="CHEBI:18420"/>
    </cofactor>
</comment>
<dbReference type="EMBL" id="JAIVFP010000001">
    <property type="protein sequence ID" value="MCI4682896.1"/>
    <property type="molecule type" value="Genomic_DNA"/>
</dbReference>
<reference evidence="14" key="1">
    <citation type="journal article" date="2022" name="ISME J.">
        <title>Identification of active gaseous-alkane degraders at natural gas seeps.</title>
        <authorList>
            <person name="Farhan Ul Haque M."/>
            <person name="Hernandez M."/>
            <person name="Crombie A.T."/>
            <person name="Murrell J.C."/>
        </authorList>
    </citation>
    <scope>NUCLEOTIDE SEQUENCE</scope>
    <source>
        <strain evidence="14">PC2</strain>
    </source>
</reference>
<comment type="catalytic activity">
    <reaction evidence="10 11">
        <text>[(1-&gt;4)-beta-D-glucosyl](n) + UDP-alpha-D-glucose = [(1-&gt;4)-beta-D-glucosyl](n+1) + UDP + H(+)</text>
        <dbReference type="Rhea" id="RHEA:19929"/>
        <dbReference type="Rhea" id="RHEA-COMP:10033"/>
        <dbReference type="Rhea" id="RHEA-COMP:10034"/>
        <dbReference type="ChEBI" id="CHEBI:15378"/>
        <dbReference type="ChEBI" id="CHEBI:18246"/>
        <dbReference type="ChEBI" id="CHEBI:58223"/>
        <dbReference type="ChEBI" id="CHEBI:58885"/>
        <dbReference type="EC" id="2.4.1.12"/>
    </reaction>
</comment>
<keyword evidence="11" id="KW-0973">c-di-GMP</keyword>
<gene>
    <name evidence="14" type="primary">bcsA</name>
    <name evidence="14" type="ORF">K2U94_08985</name>
</gene>
<accession>A0ABS9Z603</accession>
<evidence type="ECO:0000256" key="9">
    <source>
        <dbReference type="ARBA" id="ARBA00023136"/>
    </source>
</evidence>
<evidence type="ECO:0000256" key="11">
    <source>
        <dbReference type="RuleBase" id="RU365020"/>
    </source>
</evidence>
<evidence type="ECO:0000256" key="1">
    <source>
        <dbReference type="ARBA" id="ARBA00004429"/>
    </source>
</evidence>
<organism evidence="14 15">
    <name type="scientific">Candidatus Rhodoblastus alkanivorans</name>
    <dbReference type="NCBI Taxonomy" id="2954117"/>
    <lineage>
        <taxon>Bacteria</taxon>
        <taxon>Pseudomonadati</taxon>
        <taxon>Pseudomonadota</taxon>
        <taxon>Alphaproteobacteria</taxon>
        <taxon>Hyphomicrobiales</taxon>
        <taxon>Rhodoblastaceae</taxon>
        <taxon>Rhodoblastus</taxon>
    </lineage>
</organism>
<feature type="transmembrane region" description="Helical" evidence="11">
    <location>
        <begin position="434"/>
        <end position="452"/>
    </location>
</feature>
<dbReference type="EC" id="2.4.1.12" evidence="11"/>
<dbReference type="SUPFAM" id="SSF53448">
    <property type="entry name" value="Nucleotide-diphospho-sugar transferases"/>
    <property type="match status" value="1"/>
</dbReference>
<dbReference type="PANTHER" id="PTHR43867">
    <property type="entry name" value="CELLULOSE SYNTHASE CATALYTIC SUBUNIT A [UDP-FORMING]"/>
    <property type="match status" value="1"/>
</dbReference>
<feature type="transmembrane region" description="Helical" evidence="11">
    <location>
        <begin position="83"/>
        <end position="111"/>
    </location>
</feature>
<sequence length="770" mass="86295">MALALRLSFWLVAGLFALLLLTQPVSVAAQGILGGAVIVLMLGVWIFLRGALARQLFFALATFVVIRYIYWRGAETLPPISDVTGFICGVILFGAELYCVVILTISLIINIEPLRRPKLERDADLPTVDIFIPTYNEDEYILATTVAAAKSMDYPADKLNVYLLDDGGTDQKCGDRNPEKAKAARERRASLQSLCAELGAHYRTRAKNEHAKAGNMNAQLPHTDGEIIVVFDADHAPFRAFLRETVGHFRRDPRLFLVQTPHVFLNPDPIEKNLRTFNAMPSENEMFYSMTQRGLDKWDGSFFCGSAALLRRAALLETGGFSGVTITEDCETAFELHSRGWHSVFVDKPLIAGLQPETFSSFIGQRSRWCQGMFQIMLLKNPTFKKGLKPIQRLAYLSSMTFWFFPVPRLIFMFAPLCYIFFDIKLFVANVNEALSYTLVYMIVNMMLQNYIYGRLRWPWVSELYEYVQGIFLAKAIVSVVASPRKPTFNVTAKGLSLDEDHLSELSWPFFAAWGLLLVAQFVALWRYAFDPGANGLMLVVSLWNGFNLMIAGAALGAVSERKQPDRHPRLGVDREGAAVIEGVRYPVRIKNVSAGGCAFVFTDAAPESLAIRSVRGRLYVRPMPAARHPRQSLPFHILRETTSPDEALVGAQFDDMRPRDYFALAELMYGDSDALPRFLRSRRSHKNLLAGSGQFIWWGLSEPVRAIRYAVRDWLPEIARKAVPEPEPEPRTATEIADVSVAGLRNLLDLAAAQMRDATAQAVQTAKKA</sequence>
<dbReference type="InterPro" id="IPR009875">
    <property type="entry name" value="PilZ_domain"/>
</dbReference>
<dbReference type="Gene3D" id="3.90.550.10">
    <property type="entry name" value="Spore Coat Polysaccharide Biosynthesis Protein SpsA, Chain A"/>
    <property type="match status" value="1"/>
</dbReference>
<feature type="transmembrane region" description="Helical" evidence="11">
    <location>
        <begin position="32"/>
        <end position="48"/>
    </location>
</feature>
<dbReference type="CDD" id="cd06421">
    <property type="entry name" value="CESA_CelA_like"/>
    <property type="match status" value="1"/>
</dbReference>
<dbReference type="RefSeq" id="WP_243066880.1">
    <property type="nucleotide sequence ID" value="NZ_JAIVFK010000010.1"/>
</dbReference>
<dbReference type="InterPro" id="IPR001173">
    <property type="entry name" value="Glyco_trans_2-like"/>
</dbReference>
<dbReference type="Pfam" id="PF13632">
    <property type="entry name" value="Glyco_trans_2_3"/>
    <property type="match status" value="1"/>
</dbReference>
<keyword evidence="5 11" id="KW-0808">Transferase</keyword>
<dbReference type="SUPFAM" id="SSF141371">
    <property type="entry name" value="PilZ domain-like"/>
    <property type="match status" value="1"/>
</dbReference>
<feature type="transmembrane region" description="Helical" evidence="11">
    <location>
        <begin position="506"/>
        <end position="525"/>
    </location>
</feature>
<evidence type="ECO:0000256" key="3">
    <source>
        <dbReference type="ARBA" id="ARBA00022519"/>
    </source>
</evidence>
<dbReference type="Proteomes" id="UP001139104">
    <property type="component" value="Unassembled WGS sequence"/>
</dbReference>